<feature type="domain" description="Ketosynthase family 3 (KS3)" evidence="6">
    <location>
        <begin position="6"/>
        <end position="431"/>
    </location>
</feature>
<accession>A0A318NKR7</accession>
<dbReference type="SMART" id="SM00827">
    <property type="entry name" value="PKS_AT"/>
    <property type="match status" value="2"/>
</dbReference>
<dbReference type="Pfam" id="PF02801">
    <property type="entry name" value="Ketoacyl-synt_C"/>
    <property type="match status" value="2"/>
</dbReference>
<dbReference type="SUPFAM" id="SSF55048">
    <property type="entry name" value="Probable ACP-binding domain of malonyl-CoA ACP transacylase"/>
    <property type="match status" value="2"/>
</dbReference>
<dbReference type="SUPFAM" id="SSF52151">
    <property type="entry name" value="FabD/lysophospholipase-like"/>
    <property type="match status" value="2"/>
</dbReference>
<dbReference type="InterPro" id="IPR036736">
    <property type="entry name" value="ACP-like_sf"/>
</dbReference>
<dbReference type="CDD" id="cd00833">
    <property type="entry name" value="PKS"/>
    <property type="match status" value="2"/>
</dbReference>
<dbReference type="SMART" id="SM00825">
    <property type="entry name" value="PKS_KS"/>
    <property type="match status" value="2"/>
</dbReference>
<dbReference type="Gene3D" id="1.10.1200.10">
    <property type="entry name" value="ACP-like"/>
    <property type="match status" value="2"/>
</dbReference>
<dbReference type="InterPro" id="IPR006162">
    <property type="entry name" value="Ppantetheine_attach_site"/>
</dbReference>
<dbReference type="GO" id="GO:0006633">
    <property type="term" value="P:fatty acid biosynthetic process"/>
    <property type="evidence" value="ECO:0007669"/>
    <property type="project" value="InterPro"/>
</dbReference>
<dbReference type="InterPro" id="IPR020841">
    <property type="entry name" value="PKS_Beta-ketoAc_synthase_dom"/>
</dbReference>
<dbReference type="SUPFAM" id="SSF53901">
    <property type="entry name" value="Thiolase-like"/>
    <property type="match status" value="2"/>
</dbReference>
<protein>
    <recommendedName>
        <fullName evidence="9">Type I polyketide synthase</fullName>
    </recommendedName>
</protein>
<dbReference type="Pfam" id="PF00550">
    <property type="entry name" value="PP-binding"/>
    <property type="match status" value="2"/>
</dbReference>
<feature type="domain" description="Carrier" evidence="5">
    <location>
        <begin position="2633"/>
        <end position="2708"/>
    </location>
</feature>
<keyword evidence="1" id="KW-0596">Phosphopantetheine</keyword>
<dbReference type="InterPro" id="IPR013968">
    <property type="entry name" value="PKS_KR"/>
</dbReference>
<dbReference type="Pfam" id="PF00698">
    <property type="entry name" value="Acyl_transf_1"/>
    <property type="match status" value="2"/>
</dbReference>
<dbReference type="InterPro" id="IPR009081">
    <property type="entry name" value="PP-bd_ACP"/>
</dbReference>
<dbReference type="Gene3D" id="3.40.50.720">
    <property type="entry name" value="NAD(P)-binding Rossmann-like Domain"/>
    <property type="match status" value="1"/>
</dbReference>
<feature type="domain" description="Ketosynthase family 3 (KS3)" evidence="6">
    <location>
        <begin position="1030"/>
        <end position="1438"/>
    </location>
</feature>
<evidence type="ECO:0000259" key="5">
    <source>
        <dbReference type="PROSITE" id="PS50075"/>
    </source>
</evidence>
<dbReference type="Gene3D" id="3.40.366.10">
    <property type="entry name" value="Malonyl-Coenzyme A Acyl Carrier Protein, domain 2"/>
    <property type="match status" value="2"/>
</dbReference>
<dbReference type="InterPro" id="IPR014030">
    <property type="entry name" value="Ketoacyl_synth_N"/>
</dbReference>
<evidence type="ECO:0000313" key="7">
    <source>
        <dbReference type="EMBL" id="PYC71591.1"/>
    </source>
</evidence>
<dbReference type="SUPFAM" id="SSF51735">
    <property type="entry name" value="NAD(P)-binding Rossmann-fold domains"/>
    <property type="match status" value="2"/>
</dbReference>
<dbReference type="PROSITE" id="PS52004">
    <property type="entry name" value="KS3_2"/>
    <property type="match status" value="2"/>
</dbReference>
<dbReference type="PROSITE" id="PS50075">
    <property type="entry name" value="CARRIER"/>
    <property type="match status" value="2"/>
</dbReference>
<evidence type="ECO:0000259" key="6">
    <source>
        <dbReference type="PROSITE" id="PS52004"/>
    </source>
</evidence>
<dbReference type="InterPro" id="IPR018201">
    <property type="entry name" value="Ketoacyl_synth_AS"/>
</dbReference>
<dbReference type="InterPro" id="IPR016036">
    <property type="entry name" value="Malonyl_transacylase_ACP-bd"/>
</dbReference>
<reference evidence="7 8" key="1">
    <citation type="submission" date="2018-03" db="EMBL/GenBank/DDBJ databases">
        <title>Bioinformatic expansion and discovery of thiopeptide antibiotics.</title>
        <authorList>
            <person name="Schwalen C.J."/>
            <person name="Hudson G.A."/>
            <person name="Mitchell D.A."/>
        </authorList>
    </citation>
    <scope>NUCLEOTIDE SEQUENCE [LARGE SCALE GENOMIC DNA]</scope>
    <source>
        <strain evidence="7 8">NRRL 8041</strain>
    </source>
</reference>
<organism evidence="7 8">
    <name type="scientific">Micromonospora arborensis</name>
    <dbReference type="NCBI Taxonomy" id="2116518"/>
    <lineage>
        <taxon>Bacteria</taxon>
        <taxon>Bacillati</taxon>
        <taxon>Actinomycetota</taxon>
        <taxon>Actinomycetes</taxon>
        <taxon>Micromonosporales</taxon>
        <taxon>Micromonosporaceae</taxon>
        <taxon>Micromonospora</taxon>
    </lineage>
</organism>
<dbReference type="InterPro" id="IPR057326">
    <property type="entry name" value="KR_dom"/>
</dbReference>
<evidence type="ECO:0000256" key="2">
    <source>
        <dbReference type="ARBA" id="ARBA00022553"/>
    </source>
</evidence>
<dbReference type="PANTHER" id="PTHR43775:SF37">
    <property type="entry name" value="SI:DKEY-61P9.11"/>
    <property type="match status" value="1"/>
</dbReference>
<dbReference type="Pfam" id="PF08659">
    <property type="entry name" value="KR"/>
    <property type="match status" value="1"/>
</dbReference>
<feature type="compositionally biased region" description="Basic and acidic residues" evidence="4">
    <location>
        <begin position="909"/>
        <end position="932"/>
    </location>
</feature>
<dbReference type="Gene3D" id="3.30.70.3290">
    <property type="match status" value="2"/>
</dbReference>
<dbReference type="Gene3D" id="3.40.47.10">
    <property type="match status" value="2"/>
</dbReference>
<dbReference type="InterPro" id="IPR032821">
    <property type="entry name" value="PKS_assoc"/>
</dbReference>
<dbReference type="RefSeq" id="WP_110563557.1">
    <property type="nucleotide sequence ID" value="NZ_PYBV01000013.1"/>
</dbReference>
<evidence type="ECO:0000256" key="3">
    <source>
        <dbReference type="ARBA" id="ARBA00022679"/>
    </source>
</evidence>
<evidence type="ECO:0000256" key="1">
    <source>
        <dbReference type="ARBA" id="ARBA00022450"/>
    </source>
</evidence>
<keyword evidence="8" id="KW-1185">Reference proteome</keyword>
<sequence>MRTYRPVPVAIVGVGCRFPNGGAGRDGYWSLLRDGVDVIREVPADRWDTERFYDPDPDAPGRMYARWGGFLDGIDGFDAGFFGVPPHEARQMDPQQRILLEVAWEALEDAGIPPDSLLGSRTAVYTGALAMDYFLLHTRQAGLRGIDAWYASGKEASFGPGRLSYLLGLHGPSLAVNTACSSSLVAVHLGVQSLRSGEADLALAGGVNVMLTPELTMFMCKVGAISPAGRCRVFDAAADGMVRGEGAGVVVLKRLDDALADGDDIIAVVRGTAVNHDGPSAGLTVPNGAAQRDVITEALRDAGVTPAEVGYVEAHGTGTPLGDPIEMGALARVYGADREPHRPLLVGSVKTNLGHTDGAAGVAGLVKTALAIRHGLIPPHLHFGTGNPGIRWKDWPVRVPTELTDWADGPRLAGVSAFGLSGTNAHVVLAAALAVPAAPGRARTGPMLLPLSARSPSSLEHLAAAHRDRLGRQDDPAGYASASGVRRTHHRQFRLAVVGDTAAELAEQLADTAETRTRLGAATTPGVCWVFSGQGQQRPGMGLVAAQRSAAFRDALTACDEAIGAVAGWSVLDVLRTGSAEALLRTETAQPVVFALQVALAALWRSWGIVPDAIVGHSMGEVAAAHVAGALDLATAARIIVLRGRVLQPAYDTGRMLAVRLPTEDAVTRCPDGVVVAAVNGPESVVLSGPEEALMSLAGSLAGSGVPHRLVPGRYAFHHPALRPHADRLVAELGDLNVGEPAVPVFPSTPGDGPLFDAAYWGRNVCEPVRFHDAVRACLDAGPRTFLELGPHGSLLSAVTGSATAAGAEVTATSGLRTGQDEWRTLLEAAAALYRAGHDLDFAAVQPDPGDPAGLPTYPWHHSPFWFSVDAPGQAAISADAPGQAAISAVAPPAAPVAPAVERTPTDVQRPDVQRPDVQRPDVQRPDVQRPDVQRRVHRTVAAVLGVEPAQVPTDRGFAELGMDSLTAVELRRALQREFGAELPSTVAIDHPTVTRLARELARRLPSAAPAAGAVAAGAVADRPQPPGAAEPIAVVGLACRFPGAADPDAFWESLLAGADAIGTVPDGRFEDETPWRGGFLDGVDRFDARFFRIPPREARALDPQQRIFLEVAWEAIEDAGIPADTLADSATGVFVGLNSSDYQQVVTASPDNVDLSYGPGVSFAAVPGRLAHFLQLRGPSLAVDTACSSSLVAVHLACRSLRAGESSTAIVGGVNLMLRSTIHRASQAAGALAPDGRCKTFDAAADGYTRGEGCGVVVLKPLSAAVAQHDRVLAVILGSAVNQDGASSGFTVPSGPAQEELIRTALRDAGVRPAEVGYLEAHGTGTPLGDPIELQAAGAVLADGRDSGNPCRVASVKTNIGHLEAAAGIAGLIKTVLAVRTGEIPPHLHFSRPSDAIPWRDLPFEVPVTRTTWTGPRIAGVSAFGFTGTNAHLVVAQPPDAPNLPPEPASSDEARYLLPLYAPHEAGLRAQAERWRAAVASADARAIADLCYTAGRHRTTMDHRAVVTGRDGADLTAGLAALAAGESADNLVLGSVGGRTRRLAFVYSGHGSQWTGMGRALLAGQPVFRETVRRCDERVRELTGWSVHDALAAGDELLDDRQQLALFAVQAGLTDLWRHLGVRPDAVIGHSVGEVAAAYAAGAYSLADATTLACRRAETIQRLIGRGAMVVVGLPESEVAELLANLGRPLWIAVVNGGRSTVVAGERDDVAWLSDRLRDRNVFCRPVRADGASHCPLVEPHARELAERLADLRPAPDGLPFFSSVAAGALATAELSPQYWARNVREPVRFAAALAGLRADDVDAFVEISPHPLLLDAVRDDDAVALPSLVRERDPADVLLETAAGLHVAGVTVDWRPLVPAGRRTAAPRYAWEHRSYWVEHRAAHPADGGTATRHPLLRRWIDLPDGESVGEAVVDADRLARCGAGAVGAVRTVPGALWLELAAAAAAPGEVAIVTDVRLPAPVPVGPSAPVTLSLRATPTAGGTAVTSGTGLSCLVAPYDPATVGNGTAPFAPQDAVAVELDDGPGAWRRRPLALAAGLDALAGDGWDLVAADRVLLLRDPGPALRVAARVTGGGDDEVVGDLHIADDAGDVLAAYGVRLRRTPVRELADADRDTLTELVWQTGWRPRSRGAEPVDPPPVANPDAAWLILADRGGVGEALAAQLEKVGERATVVFRPAPGALDIETVEGLVHELGDGPGCRGAVLLWGLDIDGPDIDGPDIDGPDIDGDDAAAGVYATVHRLLGALAVRGGSGAWIVTRGGQHLTGDRSGSPHQVPLWPLARCAALHHPKGWGGLLDLDPRAGDPQAEAAAIRAELHHGDGEDHVALRAGRRLVARVEAAGVVEPGYAPVRLDRSGAYLVAAADPGVGPAVAGWLAGRGARHIVLTVPDAAAAATLDHHPDLAALRTAGTDVRVRPANLADAAAAEALCADLDRQGLAPRGLVWLGLDWALRETPPTTAADAARVARERYAGARHLHERYGAGLELFVVFCGAAGAWGSVGAGHQAIGDGLLTGLVRKRRAAGLAGVAVNWTPWDDAGPVDPTTRSRTVRAGFALPAAREALAALDYLVGTDRSETVVARPDWALTVPVYRQSGPWPLLDEQARAVEEQRAGAAGGTAEVLRGLAADERLSWAADAVGADAAVVLGLESADQIEPKQGFFDLGMNSVMALELRIRLERRFGCRLPTTIAFEQPTPLAMARYLVDQVVEPEPAPDTSPPQPVAEPEDELLARFAREMTAARTLTREDTRR</sequence>
<evidence type="ECO:0000313" key="8">
    <source>
        <dbReference type="Proteomes" id="UP000248333"/>
    </source>
</evidence>
<feature type="region of interest" description="Disordered" evidence="4">
    <location>
        <begin position="897"/>
        <end position="932"/>
    </location>
</feature>
<feature type="domain" description="Carrier" evidence="5">
    <location>
        <begin position="931"/>
        <end position="1005"/>
    </location>
</feature>
<dbReference type="SMART" id="SM01294">
    <property type="entry name" value="PKS_PP_betabranch"/>
    <property type="match status" value="1"/>
</dbReference>
<dbReference type="Proteomes" id="UP000248333">
    <property type="component" value="Unassembled WGS sequence"/>
</dbReference>
<dbReference type="EMBL" id="PYBV01000013">
    <property type="protein sequence ID" value="PYC71591.1"/>
    <property type="molecule type" value="Genomic_DNA"/>
</dbReference>
<evidence type="ECO:0008006" key="9">
    <source>
        <dbReference type="Google" id="ProtNLM"/>
    </source>
</evidence>
<dbReference type="InterPro" id="IPR020806">
    <property type="entry name" value="PKS_PP-bd"/>
</dbReference>
<dbReference type="Pfam" id="PF16197">
    <property type="entry name" value="KAsynt_C_assoc"/>
    <property type="match status" value="2"/>
</dbReference>
<dbReference type="PROSITE" id="PS00606">
    <property type="entry name" value="KS3_1"/>
    <property type="match status" value="2"/>
</dbReference>
<dbReference type="InterPro" id="IPR036291">
    <property type="entry name" value="NAD(P)-bd_dom_sf"/>
</dbReference>
<dbReference type="GO" id="GO:0004312">
    <property type="term" value="F:fatty acid synthase activity"/>
    <property type="evidence" value="ECO:0007669"/>
    <property type="project" value="TreeGrafter"/>
</dbReference>
<dbReference type="GO" id="GO:0004315">
    <property type="term" value="F:3-oxoacyl-[acyl-carrier-protein] synthase activity"/>
    <property type="evidence" value="ECO:0007669"/>
    <property type="project" value="InterPro"/>
</dbReference>
<dbReference type="InterPro" id="IPR016039">
    <property type="entry name" value="Thiolase-like"/>
</dbReference>
<keyword evidence="3" id="KW-0808">Transferase</keyword>
<evidence type="ECO:0000256" key="4">
    <source>
        <dbReference type="SAM" id="MobiDB-lite"/>
    </source>
</evidence>
<dbReference type="SUPFAM" id="SSF47336">
    <property type="entry name" value="ACP-like"/>
    <property type="match status" value="2"/>
</dbReference>
<name>A0A318NKR7_9ACTN</name>
<dbReference type="InterPro" id="IPR050091">
    <property type="entry name" value="PKS_NRPS_Biosynth_Enz"/>
</dbReference>
<dbReference type="PANTHER" id="PTHR43775">
    <property type="entry name" value="FATTY ACID SYNTHASE"/>
    <property type="match status" value="1"/>
</dbReference>
<dbReference type="InterPro" id="IPR014031">
    <property type="entry name" value="Ketoacyl_synth_C"/>
</dbReference>
<dbReference type="Pfam" id="PF00109">
    <property type="entry name" value="ketoacyl-synt"/>
    <property type="match status" value="2"/>
</dbReference>
<dbReference type="OrthoDB" id="5476359at2"/>
<dbReference type="InterPro" id="IPR014043">
    <property type="entry name" value="Acyl_transferase_dom"/>
</dbReference>
<dbReference type="GO" id="GO:0031177">
    <property type="term" value="F:phosphopantetheine binding"/>
    <property type="evidence" value="ECO:0007669"/>
    <property type="project" value="InterPro"/>
</dbReference>
<dbReference type="PROSITE" id="PS51257">
    <property type="entry name" value="PROKAR_LIPOPROTEIN"/>
    <property type="match status" value="1"/>
</dbReference>
<comment type="caution">
    <text evidence="7">The sequence shown here is derived from an EMBL/GenBank/DDBJ whole genome shotgun (WGS) entry which is preliminary data.</text>
</comment>
<gene>
    <name evidence="7" type="ORF">C7C45_11210</name>
</gene>
<dbReference type="InterPro" id="IPR016035">
    <property type="entry name" value="Acyl_Trfase/lysoPLipase"/>
</dbReference>
<keyword evidence="2" id="KW-0597">Phosphoprotein</keyword>
<dbReference type="PROSITE" id="PS00012">
    <property type="entry name" value="PHOSPHOPANTETHEINE"/>
    <property type="match status" value="1"/>
</dbReference>
<dbReference type="SMART" id="SM00823">
    <property type="entry name" value="PKS_PP"/>
    <property type="match status" value="2"/>
</dbReference>
<dbReference type="FunFam" id="3.40.47.10:FF:000019">
    <property type="entry name" value="Polyketide synthase type I"/>
    <property type="match status" value="2"/>
</dbReference>
<dbReference type="Gene3D" id="3.10.129.10">
    <property type="entry name" value="Hotdog Thioesterase"/>
    <property type="match status" value="1"/>
</dbReference>
<dbReference type="SMART" id="SM00822">
    <property type="entry name" value="PKS_KR"/>
    <property type="match status" value="1"/>
</dbReference>
<proteinExistence type="predicted"/>
<dbReference type="InterPro" id="IPR001227">
    <property type="entry name" value="Ac_transferase_dom_sf"/>
</dbReference>